<evidence type="ECO:0000259" key="13">
    <source>
        <dbReference type="PROSITE" id="PS50112"/>
    </source>
</evidence>
<dbReference type="SUPFAM" id="SSF103190">
    <property type="entry name" value="Sensory domain-like"/>
    <property type="match status" value="1"/>
</dbReference>
<dbReference type="InterPro" id="IPR029151">
    <property type="entry name" value="Sensor-like_sf"/>
</dbReference>
<evidence type="ECO:0000256" key="8">
    <source>
        <dbReference type="ARBA" id="ARBA00022840"/>
    </source>
</evidence>
<evidence type="ECO:0000313" key="14">
    <source>
        <dbReference type="EMBL" id="KKN01136.1"/>
    </source>
</evidence>
<comment type="caution">
    <text evidence="14">The sequence shown here is derived from an EMBL/GenBank/DDBJ whole genome shotgun (WGS) entry which is preliminary data.</text>
</comment>
<evidence type="ECO:0000256" key="10">
    <source>
        <dbReference type="SAM" id="Coils"/>
    </source>
</evidence>
<keyword evidence="5" id="KW-0808">Transferase</keyword>
<comment type="catalytic activity">
    <reaction evidence="1">
        <text>ATP + protein L-histidine = ADP + protein N-phospho-L-histidine.</text>
        <dbReference type="EC" id="2.7.13.3"/>
    </reaction>
</comment>
<protein>
    <recommendedName>
        <fullName evidence="3">histidine kinase</fullName>
        <ecNumber evidence="3">2.7.13.3</ecNumber>
    </recommendedName>
</protein>
<dbReference type="Gene3D" id="3.30.450.20">
    <property type="entry name" value="PAS domain"/>
    <property type="match status" value="1"/>
</dbReference>
<keyword evidence="6" id="KW-0547">Nucleotide-binding</keyword>
<dbReference type="Pfam" id="PF08448">
    <property type="entry name" value="PAS_4"/>
    <property type="match status" value="1"/>
</dbReference>
<dbReference type="PANTHER" id="PTHR24421">
    <property type="entry name" value="NITRATE/NITRITE SENSOR PROTEIN NARX-RELATED"/>
    <property type="match status" value="1"/>
</dbReference>
<feature type="domain" description="Histidine kinase" evidence="12">
    <location>
        <begin position="445"/>
        <end position="638"/>
    </location>
</feature>
<dbReference type="GO" id="GO:0000155">
    <property type="term" value="F:phosphorelay sensor kinase activity"/>
    <property type="evidence" value="ECO:0007669"/>
    <property type="project" value="InterPro"/>
</dbReference>
<dbReference type="Pfam" id="PF07730">
    <property type="entry name" value="HisKA_3"/>
    <property type="match status" value="1"/>
</dbReference>
<dbReference type="Gene3D" id="1.20.5.1930">
    <property type="match status" value="1"/>
</dbReference>
<name>A0A0F9PJD5_9ZZZZ</name>
<dbReference type="PANTHER" id="PTHR24421:SF10">
    <property type="entry name" value="NITRATE_NITRITE SENSOR PROTEIN NARQ"/>
    <property type="match status" value="1"/>
</dbReference>
<dbReference type="GO" id="GO:0016020">
    <property type="term" value="C:membrane"/>
    <property type="evidence" value="ECO:0007669"/>
    <property type="project" value="UniProtKB-SubCell"/>
</dbReference>
<feature type="transmembrane region" description="Helical" evidence="11">
    <location>
        <begin position="12"/>
        <end position="34"/>
    </location>
</feature>
<dbReference type="GO" id="GO:0005524">
    <property type="term" value="F:ATP binding"/>
    <property type="evidence" value="ECO:0007669"/>
    <property type="project" value="UniProtKB-KW"/>
</dbReference>
<gene>
    <name evidence="14" type="ORF">LCGC14_1130750</name>
</gene>
<feature type="transmembrane region" description="Helical" evidence="11">
    <location>
        <begin position="179"/>
        <end position="204"/>
    </location>
</feature>
<dbReference type="PROSITE" id="PS50112">
    <property type="entry name" value="PAS"/>
    <property type="match status" value="1"/>
</dbReference>
<keyword evidence="4" id="KW-0597">Phosphoprotein</keyword>
<dbReference type="InterPro" id="IPR011712">
    <property type="entry name" value="Sig_transdc_His_kin_sub3_dim/P"/>
</dbReference>
<dbReference type="InterPro" id="IPR005467">
    <property type="entry name" value="His_kinase_dom"/>
</dbReference>
<evidence type="ECO:0000256" key="9">
    <source>
        <dbReference type="ARBA" id="ARBA00023012"/>
    </source>
</evidence>
<sequence length="650" mass="73260">MFFGKPLSKPLRYIFIIACVVALAYPLINIFFIFPSFKGVLTRASEDIAQKIARHFSRDTVSFNNLSLNPGFASEAERLKEEFNLEKLKVFSETGIILYSTDTGEIGMINQEAYFRDKVSKGITFSKLVKKGKRTFEGRVVGADIVETYVPVMQGGRFIGAIEVYYDITLKNQLIVKKVLLYSIVPFSLMFLLIIVAVAVLLKAEKEPDEPDISGMYINYLSPLYLLLITTVAIFSVESIVMLFLSVFPPLSSAGVAILDSSLLLMIVSPVLYFYLLRPLKLHIAERKRMEEAVRQSEEKYRSLVETTDDSIYLVDRDYKYLFMNMKHISRMGLTEERVLESKYGDFHSPEETRVFAEHADEVMETGESTRHEHVSRRDRRSFLRTLSPVKDPDGGTVAVNVISTEITSLKRIEYELTQSHRKLKELSRHQQAVREQERTRVAREVHDELGQSLTALKMDASWLSKKMPEEQGALKEKAEAMKKHISATIQSVKRISSKLRPSVLDHFGLAAAVESEAKDFQARTGIVCRVTVEPEDISLDDDSTTAIYRILQEALTNVTRHASASTVDIVLKFMDPDSVVLMVSDNGKGITNEQVSKPESFGLMGIRERIDALDGEVNIEGAPGRGTTLKVIIPLNAKEDSDAEDTHSR</sequence>
<dbReference type="NCBIfam" id="TIGR00229">
    <property type="entry name" value="sensory_box"/>
    <property type="match status" value="1"/>
</dbReference>
<evidence type="ECO:0000256" key="11">
    <source>
        <dbReference type="SAM" id="Phobius"/>
    </source>
</evidence>
<evidence type="ECO:0000256" key="2">
    <source>
        <dbReference type="ARBA" id="ARBA00004370"/>
    </source>
</evidence>
<dbReference type="PROSITE" id="PS50109">
    <property type="entry name" value="HIS_KIN"/>
    <property type="match status" value="1"/>
</dbReference>
<evidence type="ECO:0000256" key="4">
    <source>
        <dbReference type="ARBA" id="ARBA00022553"/>
    </source>
</evidence>
<dbReference type="Pfam" id="PF02518">
    <property type="entry name" value="HATPase_c"/>
    <property type="match status" value="1"/>
</dbReference>
<feature type="transmembrane region" description="Helical" evidence="11">
    <location>
        <begin position="257"/>
        <end position="277"/>
    </location>
</feature>
<dbReference type="InterPro" id="IPR036890">
    <property type="entry name" value="HATPase_C_sf"/>
</dbReference>
<dbReference type="InterPro" id="IPR013656">
    <property type="entry name" value="PAS_4"/>
</dbReference>
<proteinExistence type="predicted"/>
<reference evidence="14" key="1">
    <citation type="journal article" date="2015" name="Nature">
        <title>Complex archaea that bridge the gap between prokaryotes and eukaryotes.</title>
        <authorList>
            <person name="Spang A."/>
            <person name="Saw J.H."/>
            <person name="Jorgensen S.L."/>
            <person name="Zaremba-Niedzwiedzka K."/>
            <person name="Martijn J."/>
            <person name="Lind A.E."/>
            <person name="van Eijk R."/>
            <person name="Schleper C."/>
            <person name="Guy L."/>
            <person name="Ettema T.J."/>
        </authorList>
    </citation>
    <scope>NUCLEOTIDE SEQUENCE</scope>
</reference>
<accession>A0A0F9PJD5</accession>
<evidence type="ECO:0000256" key="1">
    <source>
        <dbReference type="ARBA" id="ARBA00000085"/>
    </source>
</evidence>
<feature type="transmembrane region" description="Helical" evidence="11">
    <location>
        <begin position="224"/>
        <end position="245"/>
    </location>
</feature>
<evidence type="ECO:0000256" key="6">
    <source>
        <dbReference type="ARBA" id="ARBA00022741"/>
    </source>
</evidence>
<keyword evidence="11" id="KW-0812">Transmembrane</keyword>
<keyword evidence="10" id="KW-0175">Coiled coil</keyword>
<dbReference type="Gene3D" id="3.30.565.10">
    <property type="entry name" value="Histidine kinase-like ATPase, C-terminal domain"/>
    <property type="match status" value="1"/>
</dbReference>
<evidence type="ECO:0000256" key="5">
    <source>
        <dbReference type="ARBA" id="ARBA00022679"/>
    </source>
</evidence>
<dbReference type="InterPro" id="IPR003594">
    <property type="entry name" value="HATPase_dom"/>
</dbReference>
<dbReference type="GO" id="GO:0046983">
    <property type="term" value="F:protein dimerization activity"/>
    <property type="evidence" value="ECO:0007669"/>
    <property type="project" value="InterPro"/>
</dbReference>
<keyword evidence="7" id="KW-0418">Kinase</keyword>
<dbReference type="SMART" id="SM00387">
    <property type="entry name" value="HATPase_c"/>
    <property type="match status" value="1"/>
</dbReference>
<organism evidence="14">
    <name type="scientific">marine sediment metagenome</name>
    <dbReference type="NCBI Taxonomy" id="412755"/>
    <lineage>
        <taxon>unclassified sequences</taxon>
        <taxon>metagenomes</taxon>
        <taxon>ecological metagenomes</taxon>
    </lineage>
</organism>
<dbReference type="AlphaFoldDB" id="A0A0F9PJD5"/>
<dbReference type="InterPro" id="IPR050482">
    <property type="entry name" value="Sensor_HK_TwoCompSys"/>
</dbReference>
<feature type="domain" description="PAS" evidence="13">
    <location>
        <begin position="297"/>
        <end position="367"/>
    </location>
</feature>
<evidence type="ECO:0000256" key="3">
    <source>
        <dbReference type="ARBA" id="ARBA00012438"/>
    </source>
</evidence>
<dbReference type="CDD" id="cd16917">
    <property type="entry name" value="HATPase_UhpB-NarQ-NarX-like"/>
    <property type="match status" value="1"/>
</dbReference>
<dbReference type="EMBL" id="LAZR01005294">
    <property type="protein sequence ID" value="KKN01136.1"/>
    <property type="molecule type" value="Genomic_DNA"/>
</dbReference>
<comment type="subcellular location">
    <subcellularLocation>
        <location evidence="2">Membrane</location>
    </subcellularLocation>
</comment>
<dbReference type="EC" id="2.7.13.3" evidence="3"/>
<evidence type="ECO:0000256" key="7">
    <source>
        <dbReference type="ARBA" id="ARBA00022777"/>
    </source>
</evidence>
<evidence type="ECO:0000259" key="12">
    <source>
        <dbReference type="PROSITE" id="PS50109"/>
    </source>
</evidence>
<keyword evidence="8" id="KW-0067">ATP-binding</keyword>
<feature type="coiled-coil region" evidence="10">
    <location>
        <begin position="280"/>
        <end position="307"/>
    </location>
</feature>
<keyword evidence="9" id="KW-0902">Two-component regulatory system</keyword>
<dbReference type="SUPFAM" id="SSF55785">
    <property type="entry name" value="PYP-like sensor domain (PAS domain)"/>
    <property type="match status" value="1"/>
</dbReference>
<keyword evidence="11" id="KW-0472">Membrane</keyword>
<dbReference type="SUPFAM" id="SSF55874">
    <property type="entry name" value="ATPase domain of HSP90 chaperone/DNA topoisomerase II/histidine kinase"/>
    <property type="match status" value="1"/>
</dbReference>
<keyword evidence="11" id="KW-1133">Transmembrane helix</keyword>
<dbReference type="InterPro" id="IPR000014">
    <property type="entry name" value="PAS"/>
</dbReference>
<dbReference type="InterPro" id="IPR035965">
    <property type="entry name" value="PAS-like_dom_sf"/>
</dbReference>